<feature type="transmembrane region" description="Helical" evidence="16">
    <location>
        <begin position="186"/>
        <end position="204"/>
    </location>
</feature>
<dbReference type="InterPro" id="IPR029044">
    <property type="entry name" value="Nucleotide-diphossugar_trans"/>
</dbReference>
<evidence type="ECO:0000256" key="6">
    <source>
        <dbReference type="ARBA" id="ARBA00022475"/>
    </source>
</evidence>
<dbReference type="UniPathway" id="UPA00694"/>
<evidence type="ECO:0000259" key="17">
    <source>
        <dbReference type="Pfam" id="PF00535"/>
    </source>
</evidence>
<dbReference type="Pfam" id="PF00535">
    <property type="entry name" value="Glycos_transf_2"/>
    <property type="match status" value="1"/>
</dbReference>
<evidence type="ECO:0000256" key="9">
    <source>
        <dbReference type="ARBA" id="ARBA00022676"/>
    </source>
</evidence>
<dbReference type="Gene3D" id="3.90.550.10">
    <property type="entry name" value="Spore Coat Polysaccharide Biosynthesis Protein SpsA, Chain A"/>
    <property type="match status" value="1"/>
</dbReference>
<dbReference type="GO" id="GO:0005886">
    <property type="term" value="C:plasma membrane"/>
    <property type="evidence" value="ECO:0007669"/>
    <property type="project" value="UniProtKB-SubCell"/>
</dbReference>
<dbReference type="PANTHER" id="PTHR43867">
    <property type="entry name" value="CELLULOSE SYNTHASE CATALYTIC SUBUNIT A [UDP-FORMING]"/>
    <property type="match status" value="1"/>
</dbReference>
<dbReference type="AlphaFoldDB" id="A0A3E0HA59"/>
<dbReference type="NCBIfam" id="TIGR03030">
    <property type="entry name" value="CelA"/>
    <property type="match status" value="1"/>
</dbReference>
<feature type="transmembrane region" description="Helical" evidence="16">
    <location>
        <begin position="532"/>
        <end position="553"/>
    </location>
</feature>
<name>A0A3E0HA59_9GAMM</name>
<feature type="domain" description="PilZ" evidence="18">
    <location>
        <begin position="680"/>
        <end position="776"/>
    </location>
</feature>
<dbReference type="InterPro" id="IPR005150">
    <property type="entry name" value="Cellulose_synth"/>
</dbReference>
<feature type="transmembrane region" description="Helical" evidence="16">
    <location>
        <begin position="135"/>
        <end position="157"/>
    </location>
</feature>
<dbReference type="InterPro" id="IPR050321">
    <property type="entry name" value="Glycosyltr_2/OpgH_subfam"/>
</dbReference>
<dbReference type="SUPFAM" id="SSF141371">
    <property type="entry name" value="PilZ domain-like"/>
    <property type="match status" value="1"/>
</dbReference>
<gene>
    <name evidence="19" type="ORF">DFR26_0735</name>
</gene>
<dbReference type="RefSeq" id="WP_116207562.1">
    <property type="nucleotide sequence ID" value="NZ_QUNR01000001.1"/>
</dbReference>
<keyword evidence="10 16" id="KW-0808">Transferase</keyword>
<dbReference type="GO" id="GO:0035438">
    <property type="term" value="F:cyclic-di-GMP binding"/>
    <property type="evidence" value="ECO:0007669"/>
    <property type="project" value="InterPro"/>
</dbReference>
<dbReference type="InterPro" id="IPR001173">
    <property type="entry name" value="Glyco_trans_2-like"/>
</dbReference>
<protein>
    <recommendedName>
        <fullName evidence="5 16">Cellulose synthase catalytic subunit [UDP-forming]</fullName>
        <ecNumber evidence="4 16">2.4.1.12</ecNumber>
    </recommendedName>
</protein>
<feature type="transmembrane region" description="Helical" evidence="16">
    <location>
        <begin position="625"/>
        <end position="645"/>
    </location>
</feature>
<dbReference type="Gene3D" id="2.40.10.220">
    <property type="entry name" value="predicted glycosyltransferase like domains"/>
    <property type="match status" value="1"/>
</dbReference>
<dbReference type="PANTHER" id="PTHR43867:SF2">
    <property type="entry name" value="CELLULOSE SYNTHASE CATALYTIC SUBUNIT A [UDP-FORMING]"/>
    <property type="match status" value="1"/>
</dbReference>
<feature type="transmembrane region" description="Helical" evidence="16">
    <location>
        <begin position="216"/>
        <end position="238"/>
    </location>
</feature>
<keyword evidence="11 16" id="KW-0812">Transmembrane</keyword>
<sequence>MSEPTIKPRWIDRWRARPAWHWWWLFILPATQRRPIALLDGLALRARAWVAGELGVEQPAPLRLWLWRVFVLPDSYAYRHTKILWRIIRQAVMWPIYTLLRAWRPVQHWLDLQIDRAAIGDRMDSAALALPTLTLGWRLLIAVVCLPLLGVIVSTPLQPLDQALFAVLMLGLAVFARQMPGKTARVFLLTLSLVATLRYLWWRVTVTLPYNEPVDLAFALILFAAELYAVTILLLGYFQTAWPLGREVATLPANTDEWPSVDVYIPTYNEPLKVLRPTVLAALGMDWPADKLSIWVLDDGRRDDIKRFSEEAGVNYLIRPNNFHAKAGNLNHALQHSTGDYIAIFDCDHIPTRPFLRATMGWFLKDPKCAVVQTPHHFFSPDPFRRNLGMKDGEPAEDMLFHGLLQDGNDFWNATFFCGSCAVIKREPLLEVGGIAVETVTEDAHTALKLHRRGYTTAFINMPQAAGLATESIADHVGQRIRWARGMIQIFRTDNPWRGPGLSWAQRLCYTSSMLHFLYGIPRLIFLLAPMAYLFFGLHLIATTAAAIIAYILPQLIHANLANSRAQGHHRHSFWSEVYETVLAWYIAVPTTMALINPKLGKFNVTSKGSLVDSSFYDWGIAKPYLLLIVINIAGLGFGVVRLLAPDNPEVGTVLLNVFWVLYNLVVLGVAMGASRESMQLRVSPRVNGEMPVVVYRIDGQAIRAQSLDYSMTGIGLVLPDGIDLADGEHLRILLPSDDDEMAFNAQVMWRSERRVGLRFENMTLRDEANLVRCTFARPGAWYTSPVVNDKPWQSLVRINTLCWQAYSQLFSLVPTLWRLRRERHHSSAVERT</sequence>
<dbReference type="EC" id="2.4.1.12" evidence="4 16"/>
<evidence type="ECO:0000256" key="13">
    <source>
        <dbReference type="ARBA" id="ARBA00022989"/>
    </source>
</evidence>
<proteinExistence type="inferred from homology"/>
<dbReference type="GO" id="GO:0016760">
    <property type="term" value="F:cellulose synthase (UDP-forming) activity"/>
    <property type="evidence" value="ECO:0007669"/>
    <property type="project" value="UniProtKB-EC"/>
</dbReference>
<dbReference type="OrthoDB" id="9806824at2"/>
<dbReference type="EMBL" id="QUNR01000001">
    <property type="protein sequence ID" value="REH40534.1"/>
    <property type="molecule type" value="Genomic_DNA"/>
</dbReference>
<evidence type="ECO:0000256" key="5">
    <source>
        <dbReference type="ARBA" id="ARBA00018714"/>
    </source>
</evidence>
<evidence type="ECO:0000256" key="14">
    <source>
        <dbReference type="ARBA" id="ARBA00023136"/>
    </source>
</evidence>
<dbReference type="GO" id="GO:0006011">
    <property type="term" value="P:UDP-alpha-D-glucose metabolic process"/>
    <property type="evidence" value="ECO:0007669"/>
    <property type="project" value="InterPro"/>
</dbReference>
<dbReference type="PRINTS" id="PR01439">
    <property type="entry name" value="CELLSNTHASEA"/>
</dbReference>
<evidence type="ECO:0000256" key="12">
    <source>
        <dbReference type="ARBA" id="ARBA00022916"/>
    </source>
</evidence>
<organism evidence="19 20">
    <name type="scientific">Paraperlucidibaca baekdonensis</name>
    <dbReference type="NCBI Taxonomy" id="748120"/>
    <lineage>
        <taxon>Bacteria</taxon>
        <taxon>Pseudomonadati</taxon>
        <taxon>Pseudomonadota</taxon>
        <taxon>Gammaproteobacteria</taxon>
        <taxon>Moraxellales</taxon>
        <taxon>Moraxellaceae</taxon>
        <taxon>Paraperlucidibaca</taxon>
    </lineage>
</organism>
<keyword evidence="8 16" id="KW-0973">c-di-GMP</keyword>
<comment type="subcellular location">
    <subcellularLocation>
        <location evidence="1">Cell inner membrane</location>
        <topology evidence="1">Multi-pass membrane protein</topology>
    </subcellularLocation>
</comment>
<keyword evidence="14 16" id="KW-0472">Membrane</keyword>
<comment type="catalytic activity">
    <reaction evidence="15 16">
        <text>[(1-&gt;4)-beta-D-glucosyl](n) + UDP-alpha-D-glucose = [(1-&gt;4)-beta-D-glucosyl](n+1) + UDP + H(+)</text>
        <dbReference type="Rhea" id="RHEA:19929"/>
        <dbReference type="Rhea" id="RHEA-COMP:10033"/>
        <dbReference type="Rhea" id="RHEA-COMP:10034"/>
        <dbReference type="ChEBI" id="CHEBI:15378"/>
        <dbReference type="ChEBI" id="CHEBI:18246"/>
        <dbReference type="ChEBI" id="CHEBI:58223"/>
        <dbReference type="ChEBI" id="CHEBI:58885"/>
        <dbReference type="EC" id="2.4.1.12"/>
    </reaction>
</comment>
<evidence type="ECO:0000256" key="15">
    <source>
        <dbReference type="ARBA" id="ARBA00048682"/>
    </source>
</evidence>
<evidence type="ECO:0000256" key="3">
    <source>
        <dbReference type="ARBA" id="ARBA00006739"/>
    </source>
</evidence>
<evidence type="ECO:0000256" key="1">
    <source>
        <dbReference type="ARBA" id="ARBA00004429"/>
    </source>
</evidence>
<accession>A0A3E0HA59</accession>
<dbReference type="Pfam" id="PF07238">
    <property type="entry name" value="PilZ"/>
    <property type="match status" value="1"/>
</dbReference>
<dbReference type="SUPFAM" id="SSF53448">
    <property type="entry name" value="Nucleotide-diphospho-sugar transferases"/>
    <property type="match status" value="1"/>
</dbReference>
<evidence type="ECO:0000256" key="8">
    <source>
        <dbReference type="ARBA" id="ARBA00022636"/>
    </source>
</evidence>
<keyword evidence="12 16" id="KW-0135">Cellulose biosynthesis</keyword>
<keyword evidence="6 16" id="KW-1003">Cell membrane</keyword>
<feature type="domain" description="Glycosyltransferase 2-like" evidence="17">
    <location>
        <begin position="263"/>
        <end position="431"/>
    </location>
</feature>
<keyword evidence="7 16" id="KW-0997">Cell inner membrane</keyword>
<keyword evidence="13 16" id="KW-1133">Transmembrane helix</keyword>
<evidence type="ECO:0000256" key="10">
    <source>
        <dbReference type="ARBA" id="ARBA00022679"/>
    </source>
</evidence>
<dbReference type="GO" id="GO:0030244">
    <property type="term" value="P:cellulose biosynthetic process"/>
    <property type="evidence" value="ECO:0007669"/>
    <property type="project" value="UniProtKB-KW"/>
</dbReference>
<dbReference type="CDD" id="cd06421">
    <property type="entry name" value="CESA_CelA_like"/>
    <property type="match status" value="1"/>
</dbReference>
<dbReference type="InterPro" id="IPR003919">
    <property type="entry name" value="Cell_synth_A"/>
</dbReference>
<evidence type="ECO:0000313" key="19">
    <source>
        <dbReference type="EMBL" id="REH40534.1"/>
    </source>
</evidence>
<keyword evidence="9 16" id="KW-0328">Glycosyltransferase</keyword>
<evidence type="ECO:0000259" key="18">
    <source>
        <dbReference type="Pfam" id="PF07238"/>
    </source>
</evidence>
<dbReference type="InterPro" id="IPR009875">
    <property type="entry name" value="PilZ_domain"/>
</dbReference>
<comment type="caution">
    <text evidence="19">The sequence shown here is derived from an EMBL/GenBank/DDBJ whole genome shotgun (WGS) entry which is preliminary data.</text>
</comment>
<feature type="transmembrane region" description="Helical" evidence="16">
    <location>
        <begin position="163"/>
        <end position="179"/>
    </location>
</feature>
<evidence type="ECO:0000256" key="16">
    <source>
        <dbReference type="RuleBase" id="RU365020"/>
    </source>
</evidence>
<comment type="function">
    <text evidence="16">Catalytic subunit of cellulose synthase. It polymerizes uridine 5'-diphosphate glucose to cellulose.</text>
</comment>
<reference evidence="19 20" key="1">
    <citation type="submission" date="2018-08" db="EMBL/GenBank/DDBJ databases">
        <title>Genomic Encyclopedia of Type Strains, Phase IV (KMG-IV): sequencing the most valuable type-strain genomes for metagenomic binning, comparative biology and taxonomic classification.</title>
        <authorList>
            <person name="Goeker M."/>
        </authorList>
    </citation>
    <scope>NUCLEOTIDE SEQUENCE [LARGE SCALE GENOMIC DNA]</scope>
    <source>
        <strain evidence="19 20">DSM 26022</strain>
    </source>
</reference>
<feature type="transmembrane region" description="Helical" evidence="16">
    <location>
        <begin position="508"/>
        <end position="526"/>
    </location>
</feature>
<feature type="transmembrane region" description="Helical" evidence="16">
    <location>
        <begin position="651"/>
        <end position="674"/>
    </location>
</feature>
<evidence type="ECO:0000256" key="7">
    <source>
        <dbReference type="ARBA" id="ARBA00022519"/>
    </source>
</evidence>
<evidence type="ECO:0000256" key="4">
    <source>
        <dbReference type="ARBA" id="ARBA00012539"/>
    </source>
</evidence>
<evidence type="ECO:0000256" key="11">
    <source>
        <dbReference type="ARBA" id="ARBA00022692"/>
    </source>
</evidence>
<evidence type="ECO:0000256" key="2">
    <source>
        <dbReference type="ARBA" id="ARBA00005186"/>
    </source>
</evidence>
<keyword evidence="20" id="KW-1185">Reference proteome</keyword>
<dbReference type="Pfam" id="PF03552">
    <property type="entry name" value="Cellulose_synt"/>
    <property type="match status" value="1"/>
</dbReference>
<comment type="cofactor">
    <cofactor evidence="16">
        <name>Mg(2+)</name>
        <dbReference type="ChEBI" id="CHEBI:18420"/>
    </cofactor>
</comment>
<evidence type="ECO:0000313" key="20">
    <source>
        <dbReference type="Proteomes" id="UP000256774"/>
    </source>
</evidence>
<comment type="similarity">
    <text evidence="3">Belongs to the glycosyltransferase 2 family.</text>
</comment>
<dbReference type="Proteomes" id="UP000256774">
    <property type="component" value="Unassembled WGS sequence"/>
</dbReference>
<comment type="pathway">
    <text evidence="2 16">Glycan metabolism; bacterial cellulose biosynthesis.</text>
</comment>